<keyword evidence="2" id="KW-1185">Reference proteome</keyword>
<gene>
    <name evidence="1" type="ORF">A0U93_15305</name>
</gene>
<dbReference type="Proteomes" id="UP000188604">
    <property type="component" value="Chromosome"/>
</dbReference>
<reference evidence="1 2" key="1">
    <citation type="submission" date="2016-03" db="EMBL/GenBank/DDBJ databases">
        <title>Acetic acid bacteria sequencing.</title>
        <authorList>
            <person name="Brandt J."/>
            <person name="Jakob F."/>
            <person name="Vogel R.F."/>
        </authorList>
    </citation>
    <scope>NUCLEOTIDE SEQUENCE [LARGE SCALE GENOMIC DNA]</scope>
    <source>
        <strain evidence="1 2">NBRC 101099</strain>
    </source>
</reference>
<protein>
    <submittedName>
        <fullName evidence="1">Uncharacterized protein</fullName>
    </submittedName>
</protein>
<proteinExistence type="predicted"/>
<accession>A0A1U9KTD3</accession>
<evidence type="ECO:0000313" key="1">
    <source>
        <dbReference type="EMBL" id="AQS89055.1"/>
    </source>
</evidence>
<dbReference type="EMBL" id="CP014691">
    <property type="protein sequence ID" value="AQS89055.1"/>
    <property type="molecule type" value="Genomic_DNA"/>
</dbReference>
<dbReference type="STRING" id="320497.A0U93_15305"/>
<evidence type="ECO:0000313" key="2">
    <source>
        <dbReference type="Proteomes" id="UP000188604"/>
    </source>
</evidence>
<sequence>MGAGIFIVGPPDNAEFQMGGTFRIPDFHDCDVMAMLVADQGQPRGWKQGDAFAVLDECDDPVAADIMTADSGMRIGFAEFSPDKFLEILTGIITSDQECFMTQV</sequence>
<name>A0A1U9KTD3_9PROT</name>
<dbReference type="KEGG" id="nch:A0U93_15305"/>
<dbReference type="AlphaFoldDB" id="A0A1U9KTD3"/>
<organism evidence="1 2">
    <name type="scientific">Neoasaia chiangmaiensis</name>
    <dbReference type="NCBI Taxonomy" id="320497"/>
    <lineage>
        <taxon>Bacteria</taxon>
        <taxon>Pseudomonadati</taxon>
        <taxon>Pseudomonadota</taxon>
        <taxon>Alphaproteobacteria</taxon>
        <taxon>Acetobacterales</taxon>
        <taxon>Acetobacteraceae</taxon>
        <taxon>Neoasaia</taxon>
    </lineage>
</organism>